<reference evidence="2 3" key="1">
    <citation type="submission" date="2016-10" db="EMBL/GenBank/DDBJ databases">
        <authorList>
            <person name="de Groot N.N."/>
        </authorList>
    </citation>
    <scope>NUCLEOTIDE SEQUENCE [LARGE SCALE GENOMIC DNA]</scope>
    <source>
        <strain evidence="2 3">CGMCC 1.8712</strain>
    </source>
</reference>
<evidence type="ECO:0000256" key="1">
    <source>
        <dbReference type="SAM" id="Phobius"/>
    </source>
</evidence>
<evidence type="ECO:0000313" key="2">
    <source>
        <dbReference type="EMBL" id="SDZ94946.1"/>
    </source>
</evidence>
<keyword evidence="1" id="KW-0812">Transmembrane</keyword>
<accession>A0A1H3X6D6</accession>
<dbReference type="Proteomes" id="UP000236755">
    <property type="component" value="Unassembled WGS sequence"/>
</dbReference>
<sequence>MSVRTTPSDRIALPTVSRYDLLLALMPIPLLCGVLLTMLTPVSETVAMGAGSLVSAIPFGYAISLGAPTTGPSA</sequence>
<keyword evidence="3" id="KW-1185">Reference proteome</keyword>
<keyword evidence="1" id="KW-1133">Transmembrane helix</keyword>
<proteinExistence type="predicted"/>
<dbReference type="EMBL" id="FNQT01000001">
    <property type="protein sequence ID" value="SDZ94946.1"/>
    <property type="molecule type" value="Genomic_DNA"/>
</dbReference>
<name>A0A1H3X6D6_9EURY</name>
<organism evidence="2 3">
    <name type="scientific">Haloplanus vescus</name>
    <dbReference type="NCBI Taxonomy" id="555874"/>
    <lineage>
        <taxon>Archaea</taxon>
        <taxon>Methanobacteriati</taxon>
        <taxon>Methanobacteriota</taxon>
        <taxon>Stenosarchaea group</taxon>
        <taxon>Halobacteria</taxon>
        <taxon>Halobacteriales</taxon>
        <taxon>Haloferacaceae</taxon>
        <taxon>Haloplanus</taxon>
    </lineage>
</organism>
<dbReference type="InterPro" id="IPR058328">
    <property type="entry name" value="DUF8015"/>
</dbReference>
<evidence type="ECO:0000313" key="3">
    <source>
        <dbReference type="Proteomes" id="UP000236755"/>
    </source>
</evidence>
<dbReference type="Pfam" id="PF26047">
    <property type="entry name" value="DUF8015"/>
    <property type="match status" value="1"/>
</dbReference>
<feature type="transmembrane region" description="Helical" evidence="1">
    <location>
        <begin position="21"/>
        <end position="40"/>
    </location>
</feature>
<protein>
    <submittedName>
        <fullName evidence="2">Uncharacterized protein</fullName>
    </submittedName>
</protein>
<feature type="transmembrane region" description="Helical" evidence="1">
    <location>
        <begin position="46"/>
        <end position="67"/>
    </location>
</feature>
<gene>
    <name evidence="2" type="ORF">SAMN04488065_1382</name>
</gene>
<dbReference type="AlphaFoldDB" id="A0A1H3X6D6"/>
<keyword evidence="1" id="KW-0472">Membrane</keyword>
<dbReference type="RefSeq" id="WP_143025242.1">
    <property type="nucleotide sequence ID" value="NZ_FNQT01000001.1"/>
</dbReference>